<dbReference type="EMBL" id="SMBY01000004">
    <property type="protein sequence ID" value="TCV06313.1"/>
    <property type="molecule type" value="Genomic_DNA"/>
</dbReference>
<protein>
    <submittedName>
        <fullName evidence="1">Uncharacterized protein</fullName>
    </submittedName>
</protein>
<name>A0A4R3VK55_9GAMM</name>
<dbReference type="SUPFAM" id="SSF51445">
    <property type="entry name" value="(Trans)glycosidases"/>
    <property type="match status" value="1"/>
</dbReference>
<accession>A0A4R3VK55</accession>
<evidence type="ECO:0000313" key="1">
    <source>
        <dbReference type="EMBL" id="TCV06313.1"/>
    </source>
</evidence>
<comment type="caution">
    <text evidence="1">The sequence shown here is derived from an EMBL/GenBank/DDBJ whole genome shotgun (WGS) entry which is preliminary data.</text>
</comment>
<keyword evidence="2" id="KW-1185">Reference proteome</keyword>
<dbReference type="RefSeq" id="WP_132455552.1">
    <property type="nucleotide sequence ID" value="NZ_JAWIZJ010000004.1"/>
</dbReference>
<proteinExistence type="predicted"/>
<dbReference type="Proteomes" id="UP000295433">
    <property type="component" value="Unassembled WGS sequence"/>
</dbReference>
<reference evidence="1 2" key="1">
    <citation type="submission" date="2019-03" db="EMBL/GenBank/DDBJ databases">
        <title>Genomic Encyclopedia of Type Strains, Phase IV (KMG-IV): sequencing the most valuable type-strain genomes for metagenomic binning, comparative biology and taxonomic classification.</title>
        <authorList>
            <person name="Goeker M."/>
        </authorList>
    </citation>
    <scope>NUCLEOTIDE SEQUENCE [LARGE SCALE GENOMIC DNA]</scope>
    <source>
        <strain evidence="1 2">DSM 16730</strain>
    </source>
</reference>
<dbReference type="InterPro" id="IPR017853">
    <property type="entry name" value="GH"/>
</dbReference>
<gene>
    <name evidence="1" type="ORF">EDC54_104222</name>
</gene>
<sequence>MSFHPPLRLLEVNTPLIWHWPHFLDVMDVISQYRFNGLIIHQQNMLALLARPSAFSQGPEIENLNHERESTLGYLQRISDYCQSKKIQLWIQGEAFPNDAKIRQKFPEFFLNDSTLSGNSQASSQFLTRFYRETLDEAIAALPDISGVILSLQTPEYHPSQWQDSMKALHQCLRLRSKKLVLRDYTDNSWPRRQLQTTLNSLPNDVRASIKATALGYRPGFANNPDLADFKGYKKWVEFDLWGIDYGWTLLPCMLVDEIQGRLSWAHAVAGDELEAVSARISWEWLNNSSLLESINEINLFGLSHIACQAESRLNAGAIFQRWLADKGATHLNKPQLDAVQKLFFSSYDWMCKTPYFLGRLLHHHSQIPLSIENAMQLLHAETRSANWAQSFQPLFPTDDPEFGESQRQLIALECQQMQFFAQHLRRSAREIQGARFLPEPLASRLVASWEYAWRYTELFNHTKRLVAGHLFISNYGVTRANREMLAQSADDALHFVHVLQNWLGQHRHAHPHFLPMLLTPERLAGLAERCRDMH</sequence>
<organism evidence="1 2">
    <name type="scientific">Samsonia erythrinae</name>
    <dbReference type="NCBI Taxonomy" id="160434"/>
    <lineage>
        <taxon>Bacteria</taxon>
        <taxon>Pseudomonadati</taxon>
        <taxon>Pseudomonadota</taxon>
        <taxon>Gammaproteobacteria</taxon>
        <taxon>Enterobacterales</taxon>
        <taxon>Pectobacteriaceae</taxon>
        <taxon>Samsonia</taxon>
    </lineage>
</organism>
<dbReference type="OrthoDB" id="6503743at2"/>
<dbReference type="AlphaFoldDB" id="A0A4R3VK55"/>
<evidence type="ECO:0000313" key="2">
    <source>
        <dbReference type="Proteomes" id="UP000295433"/>
    </source>
</evidence>